<gene>
    <name evidence="9" type="primary">cuedc2</name>
</gene>
<dbReference type="InterPro" id="IPR039805">
    <property type="entry name" value="CUE_CUED2"/>
</dbReference>
<dbReference type="GO" id="GO:0005634">
    <property type="term" value="C:nucleus"/>
    <property type="evidence" value="ECO:0007669"/>
    <property type="project" value="UniProtKB-SubCell"/>
</dbReference>
<feature type="compositionally biased region" description="Basic and acidic residues" evidence="7">
    <location>
        <begin position="103"/>
        <end position="116"/>
    </location>
</feature>
<evidence type="ECO:0000259" key="8">
    <source>
        <dbReference type="PROSITE" id="PS51140"/>
    </source>
</evidence>
<dbReference type="RefSeq" id="XP_042192930.1">
    <property type="nucleotide sequence ID" value="XM_042336996.1"/>
</dbReference>
<feature type="region of interest" description="Disordered" evidence="7">
    <location>
        <begin position="92"/>
        <end position="144"/>
    </location>
</feature>
<protein>
    <submittedName>
        <fullName evidence="9">CUE domain containing 2</fullName>
    </submittedName>
</protein>
<dbReference type="GeneTree" id="ENSGT00390000014513"/>
<reference evidence="10" key="2">
    <citation type="journal article" date="2007" name="PLoS Biol.">
        <title>Survey sequencing and comparative analysis of the elephant shark (Callorhinchus milii) genome.</title>
        <authorList>
            <person name="Venkatesh B."/>
            <person name="Kirkness E.F."/>
            <person name="Loh Y.H."/>
            <person name="Halpern A.L."/>
            <person name="Lee A.P."/>
            <person name="Johnson J."/>
            <person name="Dandona N."/>
            <person name="Viswanathan L.D."/>
            <person name="Tay A."/>
            <person name="Venter J.C."/>
            <person name="Strausberg R.L."/>
            <person name="Brenner S."/>
        </authorList>
    </citation>
    <scope>NUCLEOTIDE SEQUENCE [LARGE SCALE GENOMIC DNA]</scope>
</reference>
<dbReference type="GO" id="GO:0043130">
    <property type="term" value="F:ubiquitin binding"/>
    <property type="evidence" value="ECO:0007669"/>
    <property type="project" value="InterPro"/>
</dbReference>
<dbReference type="CTD" id="79004"/>
<sequence>MALDKLIHKSLTEFVHLYVPGADLSVVDEVVLSYITGVLEELGSPYCSEENFDVEMFVEMMEAYVPGFAEISSVTVCEMMFDLAAQLNEARNKENVPPQGSSGDDRSPTEELVSEREENETAEQAKEAGAQTAGAEGATAKEDSAQVQDGVQLLVEMFPSCRASEAHHVLSMAKGNMEYAVQLLMEGAMNLSETSATKEVPLKTSLPAPDKKLKASILEKYMMVDNEEDLKVHKPLAPKEAPKKLVRYIDNQVVSTKGERFTQAKKSESEEMKKTYINLKPARKYKFH</sequence>
<keyword evidence="6" id="KW-0539">Nucleus</keyword>
<reference evidence="9" key="4">
    <citation type="submission" date="2025-08" db="UniProtKB">
        <authorList>
            <consortium name="Ensembl"/>
        </authorList>
    </citation>
    <scope>IDENTIFICATION</scope>
</reference>
<dbReference type="PANTHER" id="PTHR12493">
    <property type="entry name" value="CUE DOMAIN CONTAINING 2"/>
    <property type="match status" value="1"/>
</dbReference>
<evidence type="ECO:0000256" key="6">
    <source>
        <dbReference type="ARBA" id="ARBA00023242"/>
    </source>
</evidence>
<keyword evidence="5" id="KW-0833">Ubl conjugation pathway</keyword>
<name>A0A4W3HW62_CALMI</name>
<accession>A0A4W3HW62</accession>
<evidence type="ECO:0000256" key="7">
    <source>
        <dbReference type="SAM" id="MobiDB-lite"/>
    </source>
</evidence>
<dbReference type="InterPro" id="IPR009060">
    <property type="entry name" value="UBA-like_sf"/>
</dbReference>
<dbReference type="OMA" id="CLKPQTE"/>
<dbReference type="GO" id="GO:0005737">
    <property type="term" value="C:cytoplasm"/>
    <property type="evidence" value="ECO:0007669"/>
    <property type="project" value="UniProtKB-SubCell"/>
</dbReference>
<evidence type="ECO:0000256" key="1">
    <source>
        <dbReference type="ARBA" id="ARBA00004123"/>
    </source>
</evidence>
<dbReference type="RefSeq" id="XP_042192931.1">
    <property type="nucleotide sequence ID" value="XM_042336997.1"/>
</dbReference>
<dbReference type="OrthoDB" id="10060331at2759"/>
<dbReference type="FunCoup" id="A0A4W3HW62">
    <property type="interactions" value="285"/>
</dbReference>
<comment type="similarity">
    <text evidence="3">Belongs to the CUEDC2 family.</text>
</comment>
<evidence type="ECO:0000313" key="10">
    <source>
        <dbReference type="Proteomes" id="UP000314986"/>
    </source>
</evidence>
<evidence type="ECO:0000256" key="2">
    <source>
        <dbReference type="ARBA" id="ARBA00004496"/>
    </source>
</evidence>
<reference evidence="10" key="3">
    <citation type="journal article" date="2014" name="Nature">
        <title>Elephant shark genome provides unique insights into gnathostome evolution.</title>
        <authorList>
            <consortium name="International Elephant Shark Genome Sequencing Consortium"/>
            <person name="Venkatesh B."/>
            <person name="Lee A.P."/>
            <person name="Ravi V."/>
            <person name="Maurya A.K."/>
            <person name="Lian M.M."/>
            <person name="Swann J.B."/>
            <person name="Ohta Y."/>
            <person name="Flajnik M.F."/>
            <person name="Sutoh Y."/>
            <person name="Kasahara M."/>
            <person name="Hoon S."/>
            <person name="Gangu V."/>
            <person name="Roy S.W."/>
            <person name="Irimia M."/>
            <person name="Korzh V."/>
            <person name="Kondrychyn I."/>
            <person name="Lim Z.W."/>
            <person name="Tay B.H."/>
            <person name="Tohari S."/>
            <person name="Kong K.W."/>
            <person name="Ho S."/>
            <person name="Lorente-Galdos B."/>
            <person name="Quilez J."/>
            <person name="Marques-Bonet T."/>
            <person name="Raney B.J."/>
            <person name="Ingham P.W."/>
            <person name="Tay A."/>
            <person name="Hillier L.W."/>
            <person name="Minx P."/>
            <person name="Boehm T."/>
            <person name="Wilson R.K."/>
            <person name="Brenner S."/>
            <person name="Warren W.C."/>
        </authorList>
    </citation>
    <scope>NUCLEOTIDE SEQUENCE [LARGE SCALE GENOMIC DNA]</scope>
</reference>
<keyword evidence="4" id="KW-0963">Cytoplasm</keyword>
<feature type="compositionally biased region" description="Low complexity" evidence="7">
    <location>
        <begin position="127"/>
        <end position="138"/>
    </location>
</feature>
<dbReference type="InterPro" id="IPR003892">
    <property type="entry name" value="CUE"/>
</dbReference>
<evidence type="ECO:0000256" key="5">
    <source>
        <dbReference type="ARBA" id="ARBA00022786"/>
    </source>
</evidence>
<dbReference type="PROSITE" id="PS51140">
    <property type="entry name" value="CUE"/>
    <property type="match status" value="1"/>
</dbReference>
<dbReference type="Ensembl" id="ENSCMIT00000022103.1">
    <property type="protein sequence ID" value="ENSCMIP00000021718.1"/>
    <property type="gene ID" value="ENSCMIG00000009870.1"/>
</dbReference>
<comment type="subcellular location">
    <subcellularLocation>
        <location evidence="2">Cytoplasm</location>
    </subcellularLocation>
    <subcellularLocation>
        <location evidence="1">Nucleus</location>
    </subcellularLocation>
</comment>
<dbReference type="Proteomes" id="UP000314986">
    <property type="component" value="Unassembled WGS sequence"/>
</dbReference>
<dbReference type="STRING" id="7868.ENSCMIP00000021718"/>
<reference evidence="10" key="1">
    <citation type="journal article" date="2006" name="Science">
        <title>Ancient noncoding elements conserved in the human genome.</title>
        <authorList>
            <person name="Venkatesh B."/>
            <person name="Kirkness E.F."/>
            <person name="Loh Y.H."/>
            <person name="Halpern A.L."/>
            <person name="Lee A.P."/>
            <person name="Johnson J."/>
            <person name="Dandona N."/>
            <person name="Viswanathan L.D."/>
            <person name="Tay A."/>
            <person name="Venter J.C."/>
            <person name="Strausberg R.L."/>
            <person name="Brenner S."/>
        </authorList>
    </citation>
    <scope>NUCLEOTIDE SEQUENCE [LARGE SCALE GENOMIC DNA]</scope>
</reference>
<dbReference type="SUPFAM" id="SSF46934">
    <property type="entry name" value="UBA-like"/>
    <property type="match status" value="1"/>
</dbReference>
<keyword evidence="10" id="KW-1185">Reference proteome</keyword>
<dbReference type="GeneID" id="103182430"/>
<evidence type="ECO:0000313" key="9">
    <source>
        <dbReference type="Ensembl" id="ENSCMIP00000021718.1"/>
    </source>
</evidence>
<dbReference type="KEGG" id="cmk:103182430"/>
<dbReference type="PANTHER" id="PTHR12493:SF0">
    <property type="entry name" value="CUE DOMAIN-CONTAINING PROTEIN 2"/>
    <property type="match status" value="1"/>
</dbReference>
<dbReference type="AlphaFoldDB" id="A0A4W3HW62"/>
<feature type="domain" description="CUE" evidence="8">
    <location>
        <begin position="146"/>
        <end position="189"/>
    </location>
</feature>
<organism evidence="9 10">
    <name type="scientific">Callorhinchus milii</name>
    <name type="common">Ghost shark</name>
    <dbReference type="NCBI Taxonomy" id="7868"/>
    <lineage>
        <taxon>Eukaryota</taxon>
        <taxon>Metazoa</taxon>
        <taxon>Chordata</taxon>
        <taxon>Craniata</taxon>
        <taxon>Vertebrata</taxon>
        <taxon>Chondrichthyes</taxon>
        <taxon>Holocephali</taxon>
        <taxon>Chimaeriformes</taxon>
        <taxon>Callorhinchidae</taxon>
        <taxon>Callorhinchus</taxon>
    </lineage>
</organism>
<dbReference type="CDD" id="cd14367">
    <property type="entry name" value="CUE_CUED2"/>
    <property type="match status" value="1"/>
</dbReference>
<evidence type="ECO:0000256" key="3">
    <source>
        <dbReference type="ARBA" id="ARBA00006106"/>
    </source>
</evidence>
<reference evidence="9" key="5">
    <citation type="submission" date="2025-09" db="UniProtKB">
        <authorList>
            <consortium name="Ensembl"/>
        </authorList>
    </citation>
    <scope>IDENTIFICATION</scope>
</reference>
<dbReference type="InParanoid" id="A0A4W3HW62"/>
<evidence type="ECO:0000256" key="4">
    <source>
        <dbReference type="ARBA" id="ARBA00022490"/>
    </source>
</evidence>
<proteinExistence type="inferred from homology"/>